<dbReference type="PROSITE" id="PS51819">
    <property type="entry name" value="VOC"/>
    <property type="match status" value="1"/>
</dbReference>
<evidence type="ECO:0000313" key="2">
    <source>
        <dbReference type="EMBL" id="MFC5995807.1"/>
    </source>
</evidence>
<dbReference type="InterPro" id="IPR037523">
    <property type="entry name" value="VOC_core"/>
</dbReference>
<dbReference type="Gene3D" id="3.10.180.10">
    <property type="entry name" value="2,3-Dihydroxybiphenyl 1,2-Dioxygenase, domain 1"/>
    <property type="match status" value="1"/>
</dbReference>
<dbReference type="PANTHER" id="PTHR36437">
    <property type="entry name" value="GLYOXALASE/BLEOMYCIN RESISTANCE PROTEIN/DIOXYGENASE"/>
    <property type="match status" value="1"/>
</dbReference>
<dbReference type="Pfam" id="PF00903">
    <property type="entry name" value="Glyoxalase"/>
    <property type="match status" value="1"/>
</dbReference>
<keyword evidence="3" id="KW-1185">Reference proteome</keyword>
<proteinExistence type="predicted"/>
<accession>A0ABW1J537</accession>
<dbReference type="RefSeq" id="WP_379586106.1">
    <property type="nucleotide sequence ID" value="NZ_JBHSQW010000034.1"/>
</dbReference>
<dbReference type="Proteomes" id="UP001596302">
    <property type="component" value="Unassembled WGS sequence"/>
</dbReference>
<name>A0ABW1J537_9PSEU</name>
<evidence type="ECO:0000313" key="3">
    <source>
        <dbReference type="Proteomes" id="UP001596302"/>
    </source>
</evidence>
<evidence type="ECO:0000259" key="1">
    <source>
        <dbReference type="PROSITE" id="PS51819"/>
    </source>
</evidence>
<dbReference type="SUPFAM" id="SSF54593">
    <property type="entry name" value="Glyoxalase/Bleomycin resistance protein/Dihydroxybiphenyl dioxygenase"/>
    <property type="match status" value="1"/>
</dbReference>
<feature type="domain" description="VOC" evidence="1">
    <location>
        <begin position="11"/>
        <end position="130"/>
    </location>
</feature>
<sequence>MSTGNTTGVSKIAKVIVPVEDVDRAIEFYTDRLGFEKRTDLPIGGNYRWVEVAPAGADTVIAICPPGPDGKVGGKQTGISLQTADIDAYHAQLKASGVDVDAEVSRMGDPVPPLFWLRDPEGNALMVAEVR</sequence>
<gene>
    <name evidence="2" type="ORF">ACFQE5_16475</name>
</gene>
<dbReference type="InterPro" id="IPR029068">
    <property type="entry name" value="Glyas_Bleomycin-R_OHBP_Dase"/>
</dbReference>
<organism evidence="2 3">
    <name type="scientific">Pseudonocardia hispaniensis</name>
    <dbReference type="NCBI Taxonomy" id="904933"/>
    <lineage>
        <taxon>Bacteria</taxon>
        <taxon>Bacillati</taxon>
        <taxon>Actinomycetota</taxon>
        <taxon>Actinomycetes</taxon>
        <taxon>Pseudonocardiales</taxon>
        <taxon>Pseudonocardiaceae</taxon>
        <taxon>Pseudonocardia</taxon>
    </lineage>
</organism>
<dbReference type="PANTHER" id="PTHR36437:SF2">
    <property type="entry name" value="GLYOXALASE_BLEOMYCIN RESISTANCE PROTEIN_DIOXYGENASE"/>
    <property type="match status" value="1"/>
</dbReference>
<dbReference type="EMBL" id="JBHSQW010000034">
    <property type="protein sequence ID" value="MFC5995807.1"/>
    <property type="molecule type" value="Genomic_DNA"/>
</dbReference>
<comment type="caution">
    <text evidence="2">The sequence shown here is derived from an EMBL/GenBank/DDBJ whole genome shotgun (WGS) entry which is preliminary data.</text>
</comment>
<protein>
    <submittedName>
        <fullName evidence="2">VOC family protein</fullName>
    </submittedName>
</protein>
<reference evidence="3" key="1">
    <citation type="journal article" date="2019" name="Int. J. Syst. Evol. Microbiol.">
        <title>The Global Catalogue of Microorganisms (GCM) 10K type strain sequencing project: providing services to taxonomists for standard genome sequencing and annotation.</title>
        <authorList>
            <consortium name="The Broad Institute Genomics Platform"/>
            <consortium name="The Broad Institute Genome Sequencing Center for Infectious Disease"/>
            <person name="Wu L."/>
            <person name="Ma J."/>
        </authorList>
    </citation>
    <scope>NUCLEOTIDE SEQUENCE [LARGE SCALE GENOMIC DNA]</scope>
    <source>
        <strain evidence="3">CCM 8391</strain>
    </source>
</reference>
<dbReference type="InterPro" id="IPR004360">
    <property type="entry name" value="Glyas_Fos-R_dOase_dom"/>
</dbReference>